<protein>
    <submittedName>
        <fullName evidence="2">Uncharacterized protein</fullName>
    </submittedName>
</protein>
<dbReference type="Proteomes" id="UP000626092">
    <property type="component" value="Unassembled WGS sequence"/>
</dbReference>
<dbReference type="EMBL" id="WJXA01000002">
    <property type="protein sequence ID" value="KAF7150331.1"/>
    <property type="molecule type" value="Genomic_DNA"/>
</dbReference>
<evidence type="ECO:0000256" key="1">
    <source>
        <dbReference type="SAM" id="MobiDB-lite"/>
    </source>
</evidence>
<name>A0A834H9I9_RHOSS</name>
<evidence type="ECO:0000313" key="3">
    <source>
        <dbReference type="Proteomes" id="UP000626092"/>
    </source>
</evidence>
<reference evidence="2" key="1">
    <citation type="submission" date="2019-11" db="EMBL/GenBank/DDBJ databases">
        <authorList>
            <person name="Liu Y."/>
            <person name="Hou J."/>
            <person name="Li T.-Q."/>
            <person name="Guan C.-H."/>
            <person name="Wu X."/>
            <person name="Wu H.-Z."/>
            <person name="Ling F."/>
            <person name="Zhang R."/>
            <person name="Shi X.-G."/>
            <person name="Ren J.-P."/>
            <person name="Chen E.-F."/>
            <person name="Sun J.-M."/>
        </authorList>
    </citation>
    <scope>NUCLEOTIDE SEQUENCE</scope>
    <source>
        <strain evidence="2">Adult_tree_wgs_1</strain>
        <tissue evidence="2">Leaves</tissue>
    </source>
</reference>
<proteinExistence type="predicted"/>
<dbReference type="OrthoDB" id="661680at2759"/>
<gene>
    <name evidence="2" type="ORF">RHSIM_Rhsim02G0115300</name>
</gene>
<feature type="region of interest" description="Disordered" evidence="1">
    <location>
        <begin position="1"/>
        <end position="48"/>
    </location>
</feature>
<feature type="compositionally biased region" description="Basic and acidic residues" evidence="1">
    <location>
        <begin position="1"/>
        <end position="15"/>
    </location>
</feature>
<keyword evidence="3" id="KW-1185">Reference proteome</keyword>
<evidence type="ECO:0000313" key="2">
    <source>
        <dbReference type="EMBL" id="KAF7150331.1"/>
    </source>
</evidence>
<sequence length="107" mass="11752">MSKTKQLFDKEDEIAIPKGNGVGNGRAKVSGSRTGDAGSWKGGEKSEVERMGVDAEIEELVSDSKNVELEGKWKKLRVEEMELYLKRVGLIREQAKVVLGAMKSQGD</sequence>
<organism evidence="2 3">
    <name type="scientific">Rhododendron simsii</name>
    <name type="common">Sims's rhododendron</name>
    <dbReference type="NCBI Taxonomy" id="118357"/>
    <lineage>
        <taxon>Eukaryota</taxon>
        <taxon>Viridiplantae</taxon>
        <taxon>Streptophyta</taxon>
        <taxon>Embryophyta</taxon>
        <taxon>Tracheophyta</taxon>
        <taxon>Spermatophyta</taxon>
        <taxon>Magnoliopsida</taxon>
        <taxon>eudicotyledons</taxon>
        <taxon>Gunneridae</taxon>
        <taxon>Pentapetalae</taxon>
        <taxon>asterids</taxon>
        <taxon>Ericales</taxon>
        <taxon>Ericaceae</taxon>
        <taxon>Ericoideae</taxon>
        <taxon>Rhodoreae</taxon>
        <taxon>Rhododendron</taxon>
    </lineage>
</organism>
<comment type="caution">
    <text evidence="2">The sequence shown here is derived from an EMBL/GenBank/DDBJ whole genome shotgun (WGS) entry which is preliminary data.</text>
</comment>
<accession>A0A834H9I9</accession>
<dbReference type="AlphaFoldDB" id="A0A834H9I9"/>